<evidence type="ECO:0000256" key="1">
    <source>
        <dbReference type="SAM" id="MobiDB-lite"/>
    </source>
</evidence>
<dbReference type="Pfam" id="PF22507">
    <property type="entry name" value="DUF6994"/>
    <property type="match status" value="1"/>
</dbReference>
<accession>A0ABU1U6Y5</accession>
<reference evidence="2 3" key="1">
    <citation type="submission" date="2023-07" db="EMBL/GenBank/DDBJ databases">
        <title>Sorghum-associated microbial communities from plants grown in Nebraska, USA.</title>
        <authorList>
            <person name="Schachtman D."/>
        </authorList>
    </citation>
    <scope>NUCLEOTIDE SEQUENCE [LARGE SCALE GENOMIC DNA]</scope>
    <source>
        <strain evidence="2 3">BE167</strain>
    </source>
</reference>
<feature type="region of interest" description="Disordered" evidence="1">
    <location>
        <begin position="1"/>
        <end position="27"/>
    </location>
</feature>
<keyword evidence="3" id="KW-1185">Reference proteome</keyword>
<dbReference type="InterPro" id="IPR054263">
    <property type="entry name" value="DUF6994"/>
</dbReference>
<feature type="compositionally biased region" description="Basic and acidic residues" evidence="1">
    <location>
        <begin position="8"/>
        <end position="27"/>
    </location>
</feature>
<organism evidence="2 3">
    <name type="scientific">Arthrobacter ginsengisoli</name>
    <dbReference type="NCBI Taxonomy" id="1356565"/>
    <lineage>
        <taxon>Bacteria</taxon>
        <taxon>Bacillati</taxon>
        <taxon>Actinomycetota</taxon>
        <taxon>Actinomycetes</taxon>
        <taxon>Micrococcales</taxon>
        <taxon>Micrococcaceae</taxon>
        <taxon>Arthrobacter</taxon>
    </lineage>
</organism>
<dbReference type="Proteomes" id="UP001252243">
    <property type="component" value="Unassembled WGS sequence"/>
</dbReference>
<evidence type="ECO:0000313" key="3">
    <source>
        <dbReference type="Proteomes" id="UP001252243"/>
    </source>
</evidence>
<sequence>MRVFDTSYDYKTDTPARTRPDADRDSQRLRSDHELLWTKNLCSGVVFAPKVSSARSNEYLIFTDTSEARHCYGSDAVTGSYTTWLKPNALVNAVAGLNEDQKSRYLNPPYTIGSAMIWPVRRKDQPTLNQARGLRLSVGDRMDLTLECIRRHYAGEPESPLADVINAYADFFALFDGFAEFVDFFHFQDLVTPGYGEVRFYLPFDNFERSGTPATTDDYVTYREATLEFIAGRGRRMAEWVMEHRPEIEVRQ</sequence>
<comment type="caution">
    <text evidence="2">The sequence shown here is derived from an EMBL/GenBank/DDBJ whole genome shotgun (WGS) entry which is preliminary data.</text>
</comment>
<dbReference type="RefSeq" id="WP_310049754.1">
    <property type="nucleotide sequence ID" value="NZ_JAVDVQ010000001.1"/>
</dbReference>
<name>A0ABU1U6Y5_9MICC</name>
<proteinExistence type="predicted"/>
<evidence type="ECO:0000313" key="2">
    <source>
        <dbReference type="EMBL" id="MDR7080944.1"/>
    </source>
</evidence>
<gene>
    <name evidence="2" type="ORF">J2X01_000213</name>
</gene>
<protein>
    <submittedName>
        <fullName evidence="2">Uncharacterized protein</fullName>
    </submittedName>
</protein>
<dbReference type="EMBL" id="JAVDVQ010000001">
    <property type="protein sequence ID" value="MDR7080944.1"/>
    <property type="molecule type" value="Genomic_DNA"/>
</dbReference>